<dbReference type="PROSITE" id="PS51826">
    <property type="entry name" value="PSBD"/>
    <property type="match status" value="1"/>
</dbReference>
<dbReference type="SUPFAM" id="SSF47005">
    <property type="entry name" value="Peripheral subunit-binding domain of 2-oxo acid dehydrogenase complex"/>
    <property type="match status" value="1"/>
</dbReference>
<dbReference type="Gene3D" id="2.40.50.100">
    <property type="match status" value="1"/>
</dbReference>
<dbReference type="InterPro" id="IPR001078">
    <property type="entry name" value="2-oxoacid_DH_actylTfrase"/>
</dbReference>
<name>A0A8J4THH8_9TREM</name>
<keyword evidence="7" id="KW-0496">Mitochondrion</keyword>
<evidence type="ECO:0000256" key="8">
    <source>
        <dbReference type="ARBA" id="ARBA00023315"/>
    </source>
</evidence>
<keyword evidence="15" id="KW-1185">Reference proteome</keyword>
<keyword evidence="4 10" id="KW-0808">Transferase</keyword>
<feature type="domain" description="Lipoyl-binding" evidence="12">
    <location>
        <begin position="60"/>
        <end position="135"/>
    </location>
</feature>
<dbReference type="SUPFAM" id="SSF52777">
    <property type="entry name" value="CoA-dependent acyltransferases"/>
    <property type="match status" value="1"/>
</dbReference>
<dbReference type="InterPro" id="IPR011053">
    <property type="entry name" value="Single_hybrid_motif"/>
</dbReference>
<evidence type="ECO:0000256" key="4">
    <source>
        <dbReference type="ARBA" id="ARBA00022679"/>
    </source>
</evidence>
<dbReference type="Proteomes" id="UP000748531">
    <property type="component" value="Unassembled WGS sequence"/>
</dbReference>
<evidence type="ECO:0000256" key="7">
    <source>
        <dbReference type="ARBA" id="ARBA00023128"/>
    </source>
</evidence>
<keyword evidence="5 10" id="KW-0450">Lipoyl</keyword>
<dbReference type="GO" id="GO:0043754">
    <property type="term" value="F:dihydrolipoamide branched chain acyltransferase activity"/>
    <property type="evidence" value="ECO:0007669"/>
    <property type="project" value="UniProtKB-EC"/>
</dbReference>
<dbReference type="InterPro" id="IPR003016">
    <property type="entry name" value="2-oxoA_DH_lipoyl-BS"/>
</dbReference>
<dbReference type="OrthoDB" id="202158at2759"/>
<evidence type="ECO:0000256" key="9">
    <source>
        <dbReference type="ARBA" id="ARBA00051775"/>
    </source>
</evidence>
<feature type="domain" description="Peripheral subunit-binding (PSBD)" evidence="13">
    <location>
        <begin position="177"/>
        <end position="214"/>
    </location>
</feature>
<evidence type="ECO:0000256" key="10">
    <source>
        <dbReference type="RuleBase" id="RU003423"/>
    </source>
</evidence>
<dbReference type="InterPro" id="IPR004167">
    <property type="entry name" value="PSBD"/>
</dbReference>
<dbReference type="PANTHER" id="PTHR43178">
    <property type="entry name" value="DIHYDROLIPOAMIDE ACETYLTRANSFERASE COMPONENT OF PYRUVATE DEHYDROGENASE COMPLEX"/>
    <property type="match status" value="1"/>
</dbReference>
<dbReference type="PANTHER" id="PTHR43178:SF5">
    <property type="entry name" value="LIPOAMIDE ACYLTRANSFERASE COMPONENT OF BRANCHED-CHAIN ALPHA-KETO ACID DEHYDROGENASE COMPLEX, MITOCHONDRIAL"/>
    <property type="match status" value="1"/>
</dbReference>
<dbReference type="Pfam" id="PF00198">
    <property type="entry name" value="2-oxoacid_dh"/>
    <property type="match status" value="1"/>
</dbReference>
<evidence type="ECO:0000256" key="11">
    <source>
        <dbReference type="SAM" id="MobiDB-lite"/>
    </source>
</evidence>
<gene>
    <name evidence="14" type="ORF">PHET_06920</name>
</gene>
<dbReference type="Pfam" id="PF02817">
    <property type="entry name" value="E3_binding"/>
    <property type="match status" value="1"/>
</dbReference>
<dbReference type="GO" id="GO:0005759">
    <property type="term" value="C:mitochondrial matrix"/>
    <property type="evidence" value="ECO:0007669"/>
    <property type="project" value="UniProtKB-SubCell"/>
</dbReference>
<organism evidence="14 15">
    <name type="scientific">Paragonimus heterotremus</name>
    <dbReference type="NCBI Taxonomy" id="100268"/>
    <lineage>
        <taxon>Eukaryota</taxon>
        <taxon>Metazoa</taxon>
        <taxon>Spiralia</taxon>
        <taxon>Lophotrochozoa</taxon>
        <taxon>Platyhelminthes</taxon>
        <taxon>Trematoda</taxon>
        <taxon>Digenea</taxon>
        <taxon>Plagiorchiida</taxon>
        <taxon>Troglotremata</taxon>
        <taxon>Troglotrematidae</taxon>
        <taxon>Paragonimus</taxon>
    </lineage>
</organism>
<dbReference type="InterPro" id="IPR000089">
    <property type="entry name" value="Biotin_lipoyl"/>
</dbReference>
<keyword evidence="6" id="KW-0809">Transit peptide</keyword>
<dbReference type="PROSITE" id="PS50968">
    <property type="entry name" value="BIOTINYL_LIPOYL"/>
    <property type="match status" value="1"/>
</dbReference>
<comment type="cofactor">
    <cofactor evidence="1 10">
        <name>(R)-lipoate</name>
        <dbReference type="ChEBI" id="CHEBI:83088"/>
    </cofactor>
</comment>
<protein>
    <recommendedName>
        <fullName evidence="10">Dihydrolipoamide acetyltransferase component of pyruvate dehydrogenase complex</fullName>
        <ecNumber evidence="10">2.3.1.-</ecNumber>
    </recommendedName>
</protein>
<keyword evidence="8 10" id="KW-0012">Acyltransferase</keyword>
<evidence type="ECO:0000313" key="14">
    <source>
        <dbReference type="EMBL" id="KAF5399209.1"/>
    </source>
</evidence>
<dbReference type="GO" id="GO:0031405">
    <property type="term" value="F:lipoic acid binding"/>
    <property type="evidence" value="ECO:0007669"/>
    <property type="project" value="TreeGrafter"/>
</dbReference>
<evidence type="ECO:0000256" key="1">
    <source>
        <dbReference type="ARBA" id="ARBA00001938"/>
    </source>
</evidence>
<comment type="caution">
    <text evidence="14">The sequence shown here is derived from an EMBL/GenBank/DDBJ whole genome shotgun (WGS) entry which is preliminary data.</text>
</comment>
<dbReference type="InterPro" id="IPR036625">
    <property type="entry name" value="E3-bd_dom_sf"/>
</dbReference>
<dbReference type="GO" id="GO:0005829">
    <property type="term" value="C:cytosol"/>
    <property type="evidence" value="ECO:0007669"/>
    <property type="project" value="UniProtKB-ARBA"/>
</dbReference>
<comment type="catalytic activity">
    <reaction evidence="9">
        <text>N(6)-[(R)-dihydrolipoyl]-L-lysyl-[protein] + 2-methylpropanoyl-CoA = N(6)-[(R)-S(8)-2-methylpropanoyldihydrolipoyl]-L-lysyl-[protein] + CoA</text>
        <dbReference type="Rhea" id="RHEA:18865"/>
        <dbReference type="Rhea" id="RHEA-COMP:10475"/>
        <dbReference type="Rhea" id="RHEA-COMP:10497"/>
        <dbReference type="ChEBI" id="CHEBI:57287"/>
        <dbReference type="ChEBI" id="CHEBI:57338"/>
        <dbReference type="ChEBI" id="CHEBI:83100"/>
        <dbReference type="ChEBI" id="CHEBI:83142"/>
        <dbReference type="EC" id="2.3.1.168"/>
    </reaction>
    <physiologicalReaction direction="left-to-right" evidence="9">
        <dbReference type="Rhea" id="RHEA:18866"/>
    </physiologicalReaction>
</comment>
<dbReference type="FunFam" id="3.30.559.10:FF:000007">
    <property type="entry name" value="Dihydrolipoamide acetyltransferase component of pyruvate dehydrogenase complex"/>
    <property type="match status" value="1"/>
</dbReference>
<dbReference type="Gene3D" id="4.10.320.10">
    <property type="entry name" value="E3-binding domain"/>
    <property type="match status" value="1"/>
</dbReference>
<feature type="compositionally biased region" description="Polar residues" evidence="11">
    <location>
        <begin position="144"/>
        <end position="155"/>
    </location>
</feature>
<evidence type="ECO:0000256" key="5">
    <source>
        <dbReference type="ARBA" id="ARBA00022823"/>
    </source>
</evidence>
<comment type="subcellular location">
    <subcellularLocation>
        <location evidence="2">Mitochondrion matrix</location>
    </subcellularLocation>
</comment>
<dbReference type="EC" id="2.3.1.-" evidence="10"/>
<dbReference type="Pfam" id="PF00364">
    <property type="entry name" value="Biotin_lipoyl"/>
    <property type="match status" value="1"/>
</dbReference>
<dbReference type="AlphaFoldDB" id="A0A8J4THH8"/>
<dbReference type="CDD" id="cd06849">
    <property type="entry name" value="lipoyl_domain"/>
    <property type="match status" value="1"/>
</dbReference>
<proteinExistence type="inferred from homology"/>
<dbReference type="InterPro" id="IPR050743">
    <property type="entry name" value="2-oxoacid_DH_E2_comp"/>
</dbReference>
<dbReference type="Gene3D" id="3.30.559.10">
    <property type="entry name" value="Chloramphenicol acetyltransferase-like domain"/>
    <property type="match status" value="1"/>
</dbReference>
<evidence type="ECO:0000256" key="3">
    <source>
        <dbReference type="ARBA" id="ARBA00007317"/>
    </source>
</evidence>
<feature type="region of interest" description="Disordered" evidence="11">
    <location>
        <begin position="140"/>
        <end position="168"/>
    </location>
</feature>
<evidence type="ECO:0000256" key="2">
    <source>
        <dbReference type="ARBA" id="ARBA00004305"/>
    </source>
</evidence>
<evidence type="ECO:0000256" key="6">
    <source>
        <dbReference type="ARBA" id="ARBA00022946"/>
    </source>
</evidence>
<dbReference type="FunFam" id="2.40.50.100:FF:000013">
    <property type="entry name" value="Dihydrolipoamide acetyltransferase component of pyruvate dehydrogenase complex"/>
    <property type="match status" value="1"/>
</dbReference>
<dbReference type="SUPFAM" id="SSF51230">
    <property type="entry name" value="Single hybrid motif"/>
    <property type="match status" value="1"/>
</dbReference>
<keyword evidence="14" id="KW-0670">Pyruvate</keyword>
<accession>A0A8J4THH8</accession>
<comment type="similarity">
    <text evidence="3 10">Belongs to the 2-oxoacid dehydrogenase family.</text>
</comment>
<dbReference type="InterPro" id="IPR023213">
    <property type="entry name" value="CAT-like_dom_sf"/>
</dbReference>
<dbReference type="EMBL" id="LUCH01004253">
    <property type="protein sequence ID" value="KAF5399209.1"/>
    <property type="molecule type" value="Genomic_DNA"/>
</dbReference>
<reference evidence="14" key="1">
    <citation type="submission" date="2019-05" db="EMBL/GenBank/DDBJ databases">
        <title>Annotation for the trematode Paragonimus heterotremus.</title>
        <authorList>
            <person name="Choi Y.-J."/>
        </authorList>
    </citation>
    <scope>NUCLEOTIDE SEQUENCE</scope>
    <source>
        <strain evidence="14">LC</strain>
    </source>
</reference>
<dbReference type="PROSITE" id="PS00189">
    <property type="entry name" value="LIPOYL"/>
    <property type="match status" value="1"/>
</dbReference>
<dbReference type="FunFam" id="4.10.320.10:FF:000002">
    <property type="entry name" value="Dihydrolipoamide acetyltransferase component of pyruvate dehydrogenase complex"/>
    <property type="match status" value="1"/>
</dbReference>
<dbReference type="GO" id="GO:0016407">
    <property type="term" value="F:acetyltransferase activity"/>
    <property type="evidence" value="ECO:0007669"/>
    <property type="project" value="TreeGrafter"/>
</dbReference>
<evidence type="ECO:0000259" key="12">
    <source>
        <dbReference type="PROSITE" id="PS50968"/>
    </source>
</evidence>
<sequence length="489" mass="53354">MLTGALVGARVVAGVLSKRLVLATISRERCGLRLPISLSSSNHHFQTVRAFHLSKTLFEVIPFKLSDIGEGIREVVIKEWYVKVGDSVRQFDPICEVQSDKATVTITSRYDGTVRALHFELQDTCAVGQALVDIELAGDASEKPASSATPSTETLSEPAAESPQLLDKETEDFGKVLATPSVRRLAMENKIKLSDVVGTGKGGRILKEDVLNFMSGTSAPSPAERRETPVQPVTPVVRPRAVSAGEDKVVGLTVIQRAMKTSMSQSNQIPHFVLSDELDLTRLVELREESSKLVKDRYGLKLTYMPFFIKAASQALLEFPMLNAYTDEECEQITYKASHNIGIAMDTPEGLLVPNIKCVEQLSVIEIAAELVRLQDLGSRGKLGTADLNGGTITLSNIGSIGGTYTAPCILPPQVLIAGLGRIQASRNFISCAYRLPRFNVDNSIRVGHILNVSWAADHRVIDGATVTRFSKLWRSYLENPATLVLELK</sequence>
<evidence type="ECO:0000313" key="15">
    <source>
        <dbReference type="Proteomes" id="UP000748531"/>
    </source>
</evidence>
<evidence type="ECO:0000259" key="13">
    <source>
        <dbReference type="PROSITE" id="PS51826"/>
    </source>
</evidence>